<evidence type="ECO:0000313" key="8">
    <source>
        <dbReference type="EMBL" id="QOV92246.1"/>
    </source>
</evidence>
<evidence type="ECO:0000256" key="4">
    <source>
        <dbReference type="ARBA" id="ARBA00023004"/>
    </source>
</evidence>
<dbReference type="PANTHER" id="PTHR43076:SF1">
    <property type="entry name" value="LIPOYL SYNTHASE 2"/>
    <property type="match status" value="1"/>
</dbReference>
<keyword evidence="4 6" id="KW-0408">Iron</keyword>
<dbReference type="SFLD" id="SFLDS00029">
    <property type="entry name" value="Radical_SAM"/>
    <property type="match status" value="1"/>
</dbReference>
<feature type="binding site" evidence="6">
    <location>
        <position position="66"/>
    </location>
    <ligand>
        <name>[4Fe-4S] cluster</name>
        <dbReference type="ChEBI" id="CHEBI:49883"/>
        <note>4Fe-4S-S-AdoMet</note>
    </ligand>
</feature>
<dbReference type="GO" id="GO:0051539">
    <property type="term" value="F:4 iron, 4 sulfur cluster binding"/>
    <property type="evidence" value="ECO:0007669"/>
    <property type="project" value="UniProtKB-KW"/>
</dbReference>
<dbReference type="Proteomes" id="UP000593765">
    <property type="component" value="Chromosome"/>
</dbReference>
<feature type="domain" description="Radical SAM core" evidence="7">
    <location>
        <begin position="52"/>
        <end position="297"/>
    </location>
</feature>
<dbReference type="GO" id="GO:0046992">
    <property type="term" value="F:oxidoreductase activity, acting on X-H and Y-H to form an X-Y bond"/>
    <property type="evidence" value="ECO:0007669"/>
    <property type="project" value="UniProtKB-UniRule"/>
</dbReference>
<evidence type="ECO:0000256" key="1">
    <source>
        <dbReference type="ARBA" id="ARBA00022485"/>
    </source>
</evidence>
<keyword evidence="6" id="KW-0474">Menaquinone biosynthesis</keyword>
<sequence length="473" mass="53226">MSKLSFNIDDVISGKARLTDAQALELHSNASLHDLGQWAHAVTLRLHPEDYRTYVIDRNINYTNVCTAKCTFCAFRRDHEDSDAYTLTYDTIGEKIKELVAIGGTQILMQGGMNDRLPIEWYEDLLRYIKSTFPTVHIHAFSPPEFVEFERFFNMDVRDIIRRLHKAGLDTIPGGGGEIFAPRVRKRIGIGKASGDDWLRVMRVAHEEGLNTSATMLIGHIEFVRERIEHMAAIRDMQDYARALSGHGELSGVVRRCISRWPGIFERSAFKPAEVASAPGSYTAFIHWPFQRENTPLGRAKEWDPDTYGPFDDSTNEDILRGRVVRMAGADEYLRMLAIARLYFDNVPSLQSSWVTMGPKVGQLAMMFGANDMGSIMMEENVVSAAGTTYSLAERDICRLIRDAGWVPSQRDQYYNILKRHDGADAPDLQPLAQPPMRNVKQIDKQFIGAAPGIDDGADSSVRVQLPLLGDAR</sequence>
<comment type="catalytic activity">
    <reaction evidence="6">
        <text>dehypoxanthine futalosine + S-adenosyl-L-methionine = cyclic dehypoxanthinylfutalosinate + 5'-deoxyadenosine + L-methionine + H(+)</text>
        <dbReference type="Rhea" id="RHEA:33083"/>
        <dbReference type="ChEBI" id="CHEBI:15378"/>
        <dbReference type="ChEBI" id="CHEBI:17319"/>
        <dbReference type="ChEBI" id="CHEBI:57844"/>
        <dbReference type="ChEBI" id="CHEBI:58864"/>
        <dbReference type="ChEBI" id="CHEBI:59789"/>
        <dbReference type="ChEBI" id="CHEBI:64270"/>
        <dbReference type="EC" id="1.21.98.1"/>
    </reaction>
</comment>
<keyword evidence="9" id="KW-1185">Reference proteome</keyword>
<dbReference type="InterPro" id="IPR045567">
    <property type="entry name" value="CofH/MnqC-like_C"/>
</dbReference>
<dbReference type="GO" id="GO:0005506">
    <property type="term" value="F:iron ion binding"/>
    <property type="evidence" value="ECO:0007669"/>
    <property type="project" value="UniProtKB-UniRule"/>
</dbReference>
<keyword evidence="1 6" id="KW-0004">4Fe-4S</keyword>
<dbReference type="PROSITE" id="PS51918">
    <property type="entry name" value="RADICAL_SAM"/>
    <property type="match status" value="1"/>
</dbReference>
<dbReference type="Gene3D" id="3.20.20.70">
    <property type="entry name" value="Aldolase class I"/>
    <property type="match status" value="1"/>
</dbReference>
<keyword evidence="6" id="KW-0560">Oxidoreductase</keyword>
<dbReference type="InterPro" id="IPR007197">
    <property type="entry name" value="rSAM"/>
</dbReference>
<reference evidence="8 9" key="1">
    <citation type="submission" date="2020-10" db="EMBL/GenBank/DDBJ databases">
        <title>Wide distribution of Phycisphaera-like planctomycetes from WD2101 soil group in peatlands and genome analysis of the first cultivated representative.</title>
        <authorList>
            <person name="Dedysh S.N."/>
            <person name="Beletsky A.V."/>
            <person name="Ivanova A."/>
            <person name="Kulichevskaya I.S."/>
            <person name="Suzina N.E."/>
            <person name="Philippov D.A."/>
            <person name="Rakitin A.L."/>
            <person name="Mardanov A.V."/>
            <person name="Ravin N.V."/>
        </authorList>
    </citation>
    <scope>NUCLEOTIDE SEQUENCE [LARGE SCALE GENOMIC DNA]</scope>
    <source>
        <strain evidence="8 9">M1803</strain>
    </source>
</reference>
<dbReference type="SUPFAM" id="SSF102114">
    <property type="entry name" value="Radical SAM enzymes"/>
    <property type="match status" value="2"/>
</dbReference>
<dbReference type="SFLD" id="SFLDG01389">
    <property type="entry name" value="menaquinone_synthsis_involved"/>
    <property type="match status" value="1"/>
</dbReference>
<dbReference type="SFLD" id="SFLDG01064">
    <property type="entry name" value="F420__menaquinone_cofactor_bio"/>
    <property type="match status" value="1"/>
</dbReference>
<dbReference type="InterPro" id="IPR022431">
    <property type="entry name" value="Cyclic_DHFL_synthase_mqnC"/>
</dbReference>
<keyword evidence="5 6" id="KW-0411">Iron-sulfur</keyword>
<keyword evidence="2 6" id="KW-0949">S-adenosyl-L-methionine</keyword>
<dbReference type="EMBL" id="CP063458">
    <property type="protein sequence ID" value="QOV92246.1"/>
    <property type="molecule type" value="Genomic_DNA"/>
</dbReference>
<gene>
    <name evidence="6" type="primary">mqnC</name>
    <name evidence="8" type="ORF">IPV69_13175</name>
</gene>
<dbReference type="GO" id="GO:0044689">
    <property type="term" value="F:7,8-didemethyl-8-hydroxy-5-deazariboflavin synthase activity"/>
    <property type="evidence" value="ECO:0007669"/>
    <property type="project" value="TreeGrafter"/>
</dbReference>
<dbReference type="GO" id="GO:0009234">
    <property type="term" value="P:menaquinone biosynthetic process"/>
    <property type="evidence" value="ECO:0007669"/>
    <property type="project" value="UniProtKB-UniRule"/>
</dbReference>
<evidence type="ECO:0000256" key="6">
    <source>
        <dbReference type="HAMAP-Rule" id="MF_00992"/>
    </source>
</evidence>
<proteinExistence type="inferred from homology"/>
<dbReference type="AlphaFoldDB" id="A0A7M2X3A5"/>
<evidence type="ECO:0000256" key="3">
    <source>
        <dbReference type="ARBA" id="ARBA00022723"/>
    </source>
</evidence>
<comment type="function">
    <text evidence="6">Radical SAM enzyme that catalyzes the cyclization of dehypoxanthine futalosine (DHFL) into cyclic dehypoxanthine futalosine (CDHFL), a step in the biosynthesis of menaquinone (MK, vitamin K2).</text>
</comment>
<name>A0A7M2X3A5_9BACT</name>
<dbReference type="KEGG" id="hbs:IPV69_13175"/>
<accession>A0A7M2X3A5</accession>
<keyword evidence="3 6" id="KW-0479">Metal-binding</keyword>
<dbReference type="PANTHER" id="PTHR43076">
    <property type="entry name" value="FO SYNTHASE (COFH)"/>
    <property type="match status" value="1"/>
</dbReference>
<dbReference type="RefSeq" id="WP_206295580.1">
    <property type="nucleotide sequence ID" value="NZ_CP063458.1"/>
</dbReference>
<dbReference type="InterPro" id="IPR058240">
    <property type="entry name" value="rSAM_sf"/>
</dbReference>
<comment type="cofactor">
    <cofactor evidence="6">
        <name>[4Fe-4S] cluster</name>
        <dbReference type="ChEBI" id="CHEBI:49883"/>
    </cofactor>
    <text evidence="6">Binds 1 [4Fe-4S] cluster. The cluster is coordinated with 3 cysteines and an exchangeable S-adenosyl-L-methionine.</text>
</comment>
<dbReference type="UniPathway" id="UPA00079"/>
<feature type="binding site" evidence="6">
    <location>
        <position position="73"/>
    </location>
    <ligand>
        <name>[4Fe-4S] cluster</name>
        <dbReference type="ChEBI" id="CHEBI:49883"/>
        <note>4Fe-4S-S-AdoMet</note>
    </ligand>
</feature>
<evidence type="ECO:0000256" key="5">
    <source>
        <dbReference type="ARBA" id="ARBA00023014"/>
    </source>
</evidence>
<evidence type="ECO:0000256" key="2">
    <source>
        <dbReference type="ARBA" id="ARBA00022691"/>
    </source>
</evidence>
<dbReference type="EC" id="1.21.98.1" evidence="6"/>
<evidence type="ECO:0000259" key="7">
    <source>
        <dbReference type="PROSITE" id="PS51918"/>
    </source>
</evidence>
<dbReference type="HAMAP" id="MF_00992">
    <property type="entry name" value="MqnC"/>
    <property type="match status" value="1"/>
</dbReference>
<dbReference type="Pfam" id="PF19288">
    <property type="entry name" value="CofH_C"/>
    <property type="match status" value="1"/>
</dbReference>
<comment type="pathway">
    <text evidence="6">Quinol/quinone metabolism; menaquinone biosynthesis.</text>
</comment>
<protein>
    <recommendedName>
        <fullName evidence="6">Cyclic dehypoxanthine futalosine synthase</fullName>
        <shortName evidence="6">Cyclic DHFL synthase</shortName>
        <ecNumber evidence="6">1.21.98.1</ecNumber>
    </recommendedName>
    <alternativeName>
        <fullName evidence="6">Dehypoxanthine futalosine cyclase</fullName>
        <shortName evidence="6">DHFL cyclase</shortName>
    </alternativeName>
    <alternativeName>
        <fullName evidence="6">Menaquinone biosynthetic enzyme MqnC</fullName>
    </alternativeName>
</protein>
<evidence type="ECO:0000313" key="9">
    <source>
        <dbReference type="Proteomes" id="UP000593765"/>
    </source>
</evidence>
<comment type="similarity">
    <text evidence="6">Belongs to the radical SAM superfamily. MqnC family.</text>
</comment>
<dbReference type="CDD" id="cd01335">
    <property type="entry name" value="Radical_SAM"/>
    <property type="match status" value="1"/>
</dbReference>
<dbReference type="InterPro" id="IPR034405">
    <property type="entry name" value="F420"/>
</dbReference>
<organism evidence="8 9">
    <name type="scientific">Humisphaera borealis</name>
    <dbReference type="NCBI Taxonomy" id="2807512"/>
    <lineage>
        <taxon>Bacteria</taxon>
        <taxon>Pseudomonadati</taxon>
        <taxon>Planctomycetota</taxon>
        <taxon>Phycisphaerae</taxon>
        <taxon>Tepidisphaerales</taxon>
        <taxon>Tepidisphaeraceae</taxon>
        <taxon>Humisphaera</taxon>
    </lineage>
</organism>
<feature type="binding site" evidence="6">
    <location>
        <position position="70"/>
    </location>
    <ligand>
        <name>[4Fe-4S] cluster</name>
        <dbReference type="ChEBI" id="CHEBI:49883"/>
        <note>4Fe-4S-S-AdoMet</note>
    </ligand>
</feature>
<dbReference type="InterPro" id="IPR013785">
    <property type="entry name" value="Aldolase_TIM"/>
</dbReference>
<dbReference type="Pfam" id="PF04055">
    <property type="entry name" value="Radical_SAM"/>
    <property type="match status" value="1"/>
</dbReference>